<organism evidence="2 3">
    <name type="scientific">Trema orientale</name>
    <name type="common">Charcoal tree</name>
    <name type="synonym">Celtis orientalis</name>
    <dbReference type="NCBI Taxonomy" id="63057"/>
    <lineage>
        <taxon>Eukaryota</taxon>
        <taxon>Viridiplantae</taxon>
        <taxon>Streptophyta</taxon>
        <taxon>Embryophyta</taxon>
        <taxon>Tracheophyta</taxon>
        <taxon>Spermatophyta</taxon>
        <taxon>Magnoliopsida</taxon>
        <taxon>eudicotyledons</taxon>
        <taxon>Gunneridae</taxon>
        <taxon>Pentapetalae</taxon>
        <taxon>rosids</taxon>
        <taxon>fabids</taxon>
        <taxon>Rosales</taxon>
        <taxon>Cannabaceae</taxon>
        <taxon>Trema</taxon>
    </lineage>
</organism>
<reference evidence="3" key="1">
    <citation type="submission" date="2016-06" db="EMBL/GenBank/DDBJ databases">
        <title>Parallel loss of symbiosis genes in relatives of nitrogen-fixing non-legume Parasponia.</title>
        <authorList>
            <person name="Van Velzen R."/>
            <person name="Holmer R."/>
            <person name="Bu F."/>
            <person name="Rutten L."/>
            <person name="Van Zeijl A."/>
            <person name="Liu W."/>
            <person name="Santuari L."/>
            <person name="Cao Q."/>
            <person name="Sharma T."/>
            <person name="Shen D."/>
            <person name="Roswanjaya Y."/>
            <person name="Wardhani T."/>
            <person name="Kalhor M.S."/>
            <person name="Jansen J."/>
            <person name="Van den Hoogen J."/>
            <person name="Gungor B."/>
            <person name="Hartog M."/>
            <person name="Hontelez J."/>
            <person name="Verver J."/>
            <person name="Yang W.-C."/>
            <person name="Schijlen E."/>
            <person name="Repin R."/>
            <person name="Schilthuizen M."/>
            <person name="Schranz E."/>
            <person name="Heidstra R."/>
            <person name="Miyata K."/>
            <person name="Fedorova E."/>
            <person name="Kohlen W."/>
            <person name="Bisseling T."/>
            <person name="Smit S."/>
            <person name="Geurts R."/>
        </authorList>
    </citation>
    <scope>NUCLEOTIDE SEQUENCE [LARGE SCALE GENOMIC DNA]</scope>
    <source>
        <strain evidence="3">cv. RG33-2</strain>
    </source>
</reference>
<gene>
    <name evidence="2" type="ORF">TorRG33x02_103090</name>
</gene>
<feature type="signal peptide" evidence="1">
    <location>
        <begin position="1"/>
        <end position="25"/>
    </location>
</feature>
<keyword evidence="3" id="KW-1185">Reference proteome</keyword>
<dbReference type="AlphaFoldDB" id="A0A2P5F828"/>
<comment type="caution">
    <text evidence="2">The sequence shown here is derived from an EMBL/GenBank/DDBJ whole genome shotgun (WGS) entry which is preliminary data.</text>
</comment>
<evidence type="ECO:0000256" key="1">
    <source>
        <dbReference type="SAM" id="SignalP"/>
    </source>
</evidence>
<dbReference type="Proteomes" id="UP000237000">
    <property type="component" value="Unassembled WGS sequence"/>
</dbReference>
<name>A0A2P5F828_TREOI</name>
<protein>
    <submittedName>
        <fullName evidence="2">Uncharacterized protein</fullName>
    </submittedName>
</protein>
<sequence length="70" mass="7754">MAPLLSINLPLTEMLLLLIAPGVKMISYGNIDEICECLVACNLNILVRLHISFVHMGLGERECSMVWLKG</sequence>
<dbReference type="InParanoid" id="A0A2P5F828"/>
<keyword evidence="1" id="KW-0732">Signal</keyword>
<proteinExistence type="predicted"/>
<evidence type="ECO:0000313" key="3">
    <source>
        <dbReference type="Proteomes" id="UP000237000"/>
    </source>
</evidence>
<evidence type="ECO:0000313" key="2">
    <source>
        <dbReference type="EMBL" id="PON93919.1"/>
    </source>
</evidence>
<dbReference type="EMBL" id="JXTC01000055">
    <property type="protein sequence ID" value="PON93919.1"/>
    <property type="molecule type" value="Genomic_DNA"/>
</dbReference>
<feature type="chain" id="PRO_5015120890" evidence="1">
    <location>
        <begin position="26"/>
        <end position="70"/>
    </location>
</feature>
<accession>A0A2P5F828</accession>